<accession>V4BT68</accession>
<organism evidence="2 3">
    <name type="scientific">Lottia gigantea</name>
    <name type="common">Giant owl limpet</name>
    <dbReference type="NCBI Taxonomy" id="225164"/>
    <lineage>
        <taxon>Eukaryota</taxon>
        <taxon>Metazoa</taxon>
        <taxon>Spiralia</taxon>
        <taxon>Lophotrochozoa</taxon>
        <taxon>Mollusca</taxon>
        <taxon>Gastropoda</taxon>
        <taxon>Patellogastropoda</taxon>
        <taxon>Lottioidea</taxon>
        <taxon>Lottiidae</taxon>
        <taxon>Lottia</taxon>
    </lineage>
</organism>
<feature type="region of interest" description="Disordered" evidence="1">
    <location>
        <begin position="20"/>
        <end position="48"/>
    </location>
</feature>
<evidence type="ECO:0000313" key="3">
    <source>
        <dbReference type="Proteomes" id="UP000030746"/>
    </source>
</evidence>
<dbReference type="GeneID" id="20239068"/>
<name>V4BT68_LOTGI</name>
<feature type="compositionally biased region" description="Polar residues" evidence="1">
    <location>
        <begin position="112"/>
        <end position="121"/>
    </location>
</feature>
<sequence>MENRKSTRKRCTPKRFLNDAVDISKIGSSSEGSETETDQDPLPCAQPQLPVYPLDIIDDITPVPESQASTSWLNKTKKKDSAATDTISRHIRPYTIQTSNVIGKNNKRIRTSFPSQSTQEDFTPEELSPHLTRIIEPLINS</sequence>
<feature type="region of interest" description="Disordered" evidence="1">
    <location>
        <begin position="106"/>
        <end position="126"/>
    </location>
</feature>
<gene>
    <name evidence="2" type="ORF">LOTGIDRAFT_162607</name>
</gene>
<keyword evidence="3" id="KW-1185">Reference proteome</keyword>
<dbReference type="RefSeq" id="XP_009056870.1">
    <property type="nucleotide sequence ID" value="XM_009058622.1"/>
</dbReference>
<dbReference type="CTD" id="20239068"/>
<evidence type="ECO:0000256" key="1">
    <source>
        <dbReference type="SAM" id="MobiDB-lite"/>
    </source>
</evidence>
<dbReference type="KEGG" id="lgi:LOTGIDRAFT_162607"/>
<feature type="compositionally biased region" description="Polar residues" evidence="1">
    <location>
        <begin position="65"/>
        <end position="74"/>
    </location>
</feature>
<proteinExistence type="predicted"/>
<feature type="region of interest" description="Disordered" evidence="1">
    <location>
        <begin position="65"/>
        <end position="86"/>
    </location>
</feature>
<evidence type="ECO:0000313" key="2">
    <source>
        <dbReference type="EMBL" id="ESO92304.1"/>
    </source>
</evidence>
<dbReference type="EMBL" id="KB202094">
    <property type="protein sequence ID" value="ESO92304.1"/>
    <property type="molecule type" value="Genomic_DNA"/>
</dbReference>
<dbReference type="Proteomes" id="UP000030746">
    <property type="component" value="Unassembled WGS sequence"/>
</dbReference>
<reference evidence="2 3" key="1">
    <citation type="journal article" date="2013" name="Nature">
        <title>Insights into bilaterian evolution from three spiralian genomes.</title>
        <authorList>
            <person name="Simakov O."/>
            <person name="Marletaz F."/>
            <person name="Cho S.J."/>
            <person name="Edsinger-Gonzales E."/>
            <person name="Havlak P."/>
            <person name="Hellsten U."/>
            <person name="Kuo D.H."/>
            <person name="Larsson T."/>
            <person name="Lv J."/>
            <person name="Arendt D."/>
            <person name="Savage R."/>
            <person name="Osoegawa K."/>
            <person name="de Jong P."/>
            <person name="Grimwood J."/>
            <person name="Chapman J.A."/>
            <person name="Shapiro H."/>
            <person name="Aerts A."/>
            <person name="Otillar R.P."/>
            <person name="Terry A.Y."/>
            <person name="Boore J.L."/>
            <person name="Grigoriev I.V."/>
            <person name="Lindberg D.R."/>
            <person name="Seaver E.C."/>
            <person name="Weisblat D.A."/>
            <person name="Putnam N.H."/>
            <person name="Rokhsar D.S."/>
        </authorList>
    </citation>
    <scope>NUCLEOTIDE SEQUENCE [LARGE SCALE GENOMIC DNA]</scope>
</reference>
<dbReference type="AlphaFoldDB" id="V4BT68"/>
<protein>
    <submittedName>
        <fullName evidence="2">Uncharacterized protein</fullName>
    </submittedName>
</protein>
<dbReference type="HOGENOM" id="CLU_1827500_0_0_1"/>